<accession>A0ACC0DA94</accession>
<sequence length="674" mass="77367">MSLETVEPAQQSTETTPEATPETTPETTPEADTESQETKQEGDNDDDKPKEMRSELALLDKKYDSDGNKVYRLRESKANDANADWWKLYALTETRHYRESGDFKCTRLHVNPQPLKQLLEAVIVDFPYDPVDAQQDVDFDLPAYCLFFYRKELEEEGNKRFKDDEVSLGHLKLLLDWIDRVHEETFRASQRFHSNSQRPVSYEHLWTIFRPGSLVYNRVQGHARAYKVRGFWYEDDTEPCLAVRVKFVDYDGDKFGTRKDAFRIPKYSGVMRAEDLNIMPLDYHSGAAAIRAQLLERGRRFRDLAGQHFVQYSGVAVKKSGPKWDRFNLTGRVVVDCKNYQRFEPDEDFELEDLPGTEAAKRQRVMRKYNEGIDTTDDVIYDELSDEDLVVANSTVRGFAFSTKKFLDFFVDNISPSKWDESCFQQLVLNETTKKTVRAMVSMHARRGQDQPGFDDIVEGKGKGLVMVLHGPPGVGKTLTAESVAEAVHRPLYMVSAGDLGTDSYTLETNLGRIMDITSTWGAVLLIDEADIFLARRDLKDLWRNAMVTVFLRVLEYYRGILFLTTNRVGTFDDAFTSRIHVPLRFSNLNEASRRTIWGNFCGRVPGGVNITDKELDELAKHELNGRQIKNIVKAAESLAAFDGKKLDYSQLQEFTKVQGEFERDWMGFVDVDE</sequence>
<evidence type="ECO:0000313" key="2">
    <source>
        <dbReference type="Proteomes" id="UP001497680"/>
    </source>
</evidence>
<protein>
    <submittedName>
        <fullName evidence="1">P-loop containing nucleoside triphosphate hydrolase protein</fullName>
    </submittedName>
</protein>
<gene>
    <name evidence="1" type="ORF">F4821DRAFT_231356</name>
</gene>
<organism evidence="1 2">
    <name type="scientific">Hypoxylon rubiginosum</name>
    <dbReference type="NCBI Taxonomy" id="110542"/>
    <lineage>
        <taxon>Eukaryota</taxon>
        <taxon>Fungi</taxon>
        <taxon>Dikarya</taxon>
        <taxon>Ascomycota</taxon>
        <taxon>Pezizomycotina</taxon>
        <taxon>Sordariomycetes</taxon>
        <taxon>Xylariomycetidae</taxon>
        <taxon>Xylariales</taxon>
        <taxon>Hypoxylaceae</taxon>
        <taxon>Hypoxylon</taxon>
    </lineage>
</organism>
<keyword evidence="1" id="KW-0378">Hydrolase</keyword>
<name>A0ACC0DA94_9PEZI</name>
<keyword evidence="2" id="KW-1185">Reference proteome</keyword>
<evidence type="ECO:0000313" key="1">
    <source>
        <dbReference type="EMBL" id="KAI6089583.1"/>
    </source>
</evidence>
<proteinExistence type="predicted"/>
<comment type="caution">
    <text evidence="1">The sequence shown here is derived from an EMBL/GenBank/DDBJ whole genome shotgun (WGS) entry which is preliminary data.</text>
</comment>
<dbReference type="Proteomes" id="UP001497680">
    <property type="component" value="Unassembled WGS sequence"/>
</dbReference>
<dbReference type="EMBL" id="MU394295">
    <property type="protein sequence ID" value="KAI6089583.1"/>
    <property type="molecule type" value="Genomic_DNA"/>
</dbReference>
<reference evidence="1 2" key="1">
    <citation type="journal article" date="2022" name="New Phytol.">
        <title>Ecological generalism drives hyperdiversity of secondary metabolite gene clusters in xylarialean endophytes.</title>
        <authorList>
            <person name="Franco M.E.E."/>
            <person name="Wisecaver J.H."/>
            <person name="Arnold A.E."/>
            <person name="Ju Y.M."/>
            <person name="Slot J.C."/>
            <person name="Ahrendt S."/>
            <person name="Moore L.P."/>
            <person name="Eastman K.E."/>
            <person name="Scott K."/>
            <person name="Konkel Z."/>
            <person name="Mondo S.J."/>
            <person name="Kuo A."/>
            <person name="Hayes R.D."/>
            <person name="Haridas S."/>
            <person name="Andreopoulos B."/>
            <person name="Riley R."/>
            <person name="LaButti K."/>
            <person name="Pangilinan J."/>
            <person name="Lipzen A."/>
            <person name="Amirebrahimi M."/>
            <person name="Yan J."/>
            <person name="Adam C."/>
            <person name="Keymanesh K."/>
            <person name="Ng V."/>
            <person name="Louie K."/>
            <person name="Northen T."/>
            <person name="Drula E."/>
            <person name="Henrissat B."/>
            <person name="Hsieh H.M."/>
            <person name="Youens-Clark K."/>
            <person name="Lutzoni F."/>
            <person name="Miadlikowska J."/>
            <person name="Eastwood D.C."/>
            <person name="Hamelin R.C."/>
            <person name="Grigoriev I.V."/>
            <person name="U'Ren J.M."/>
        </authorList>
    </citation>
    <scope>NUCLEOTIDE SEQUENCE [LARGE SCALE GENOMIC DNA]</scope>
    <source>
        <strain evidence="1 2">ER1909</strain>
    </source>
</reference>